<dbReference type="GO" id="GO:0005886">
    <property type="term" value="C:plasma membrane"/>
    <property type="evidence" value="ECO:0007669"/>
    <property type="project" value="TreeGrafter"/>
</dbReference>
<feature type="transmembrane region" description="Helical" evidence="7">
    <location>
        <begin position="123"/>
        <end position="143"/>
    </location>
</feature>
<organism evidence="9 10">
    <name type="scientific">Wickerhamomyces anomalus (strain ATCC 58044 / CBS 1984 / NCYC 433 / NRRL Y-366-8)</name>
    <name type="common">Yeast</name>
    <name type="synonym">Hansenula anomala</name>
    <dbReference type="NCBI Taxonomy" id="683960"/>
    <lineage>
        <taxon>Eukaryota</taxon>
        <taxon>Fungi</taxon>
        <taxon>Dikarya</taxon>
        <taxon>Ascomycota</taxon>
        <taxon>Saccharomycotina</taxon>
        <taxon>Saccharomycetes</taxon>
        <taxon>Phaffomycetales</taxon>
        <taxon>Wickerhamomycetaceae</taxon>
        <taxon>Wickerhamomyces</taxon>
    </lineage>
</organism>
<protein>
    <recommendedName>
        <fullName evidence="8">Major facilitator superfamily (MFS) profile domain-containing protein</fullName>
    </recommendedName>
</protein>
<dbReference type="EMBL" id="KV454212">
    <property type="protein sequence ID" value="ODQ58133.1"/>
    <property type="molecule type" value="Genomic_DNA"/>
</dbReference>
<keyword evidence="5 7" id="KW-0472">Membrane</keyword>
<dbReference type="OrthoDB" id="10021397at2759"/>
<feature type="transmembrane region" description="Helical" evidence="7">
    <location>
        <begin position="227"/>
        <end position="248"/>
    </location>
</feature>
<evidence type="ECO:0000256" key="1">
    <source>
        <dbReference type="ARBA" id="ARBA00004141"/>
    </source>
</evidence>
<keyword evidence="4 7" id="KW-1133">Transmembrane helix</keyword>
<sequence length="573" mass="62099">MSNTDKEKFFESNAGDGTTVYDQYLHGFPLYMCLGSCFASLFLIGLDQTIVITILEEVGNKFNGYDKMGWISAGYMLTMAVFAATWGKMSIIFGRKWSLLLAIVLFEAGSLMCALANDMDVLIGGRILAGIGGGGIQTLVFIVCSELTPIHQRPLVFVVLSLSFACSTVTGPLIGGAFSKHVTWRWCFYINLPIGGLALGLLTIFFNPPRVKGSMREKLKLIDYPGTFLLTSGVVIFLLALTFGALTFGGVEFAWNSGAIISMFIIGGVLLILFCVWNFEYSKNPIIPLSIVKVRQVVLPVLTLALVFFSFMSVVIFLTTYFQLIFGMTAWQTGVRTLPVIVPLVIASIASGILIKKTRYIKPYSVFGGVCGSVGIGLLLLLDIDTSGSAKIGLLIIPGIYCGICLQTCMISSQLHAPKEAGSTILTTSFINFSRSIGGTLGADLSQAIFNASYKNRITKALKSYPNGTLGGLNGHDASKLIASPGLIRNLDPEVKKVVLKAIMKSIRNVFIVTTTMAVVSFVVILFFSNKRLPKEEDVQQTKDDNGLDNALSTTGESFELKTKTNERASDTK</sequence>
<dbReference type="InterPro" id="IPR011701">
    <property type="entry name" value="MFS"/>
</dbReference>
<accession>A0A1E3NYE5</accession>
<evidence type="ECO:0000256" key="2">
    <source>
        <dbReference type="ARBA" id="ARBA00008335"/>
    </source>
</evidence>
<dbReference type="GeneID" id="30203111"/>
<evidence type="ECO:0000256" key="7">
    <source>
        <dbReference type="SAM" id="Phobius"/>
    </source>
</evidence>
<feature type="transmembrane region" description="Helical" evidence="7">
    <location>
        <begin position="388"/>
        <end position="406"/>
    </location>
</feature>
<dbReference type="InterPro" id="IPR036259">
    <property type="entry name" value="MFS_trans_sf"/>
</dbReference>
<feature type="transmembrane region" description="Helical" evidence="7">
    <location>
        <begin position="364"/>
        <end position="382"/>
    </location>
</feature>
<dbReference type="Pfam" id="PF07690">
    <property type="entry name" value="MFS_1"/>
    <property type="match status" value="1"/>
</dbReference>
<proteinExistence type="inferred from homology"/>
<dbReference type="PANTHER" id="PTHR23501:SF198">
    <property type="entry name" value="AZOLE RESISTANCE PROTEIN 1-RELATED"/>
    <property type="match status" value="1"/>
</dbReference>
<feature type="transmembrane region" description="Helical" evidence="7">
    <location>
        <begin position="510"/>
        <end position="528"/>
    </location>
</feature>
<evidence type="ECO:0000256" key="6">
    <source>
        <dbReference type="SAM" id="MobiDB-lite"/>
    </source>
</evidence>
<dbReference type="PANTHER" id="PTHR23501">
    <property type="entry name" value="MAJOR FACILITATOR SUPERFAMILY"/>
    <property type="match status" value="1"/>
</dbReference>
<evidence type="ECO:0000256" key="5">
    <source>
        <dbReference type="ARBA" id="ARBA00023136"/>
    </source>
</evidence>
<evidence type="ECO:0000313" key="9">
    <source>
        <dbReference type="EMBL" id="ODQ58133.1"/>
    </source>
</evidence>
<evidence type="ECO:0000313" key="10">
    <source>
        <dbReference type="Proteomes" id="UP000094112"/>
    </source>
</evidence>
<comment type="subcellular location">
    <subcellularLocation>
        <location evidence="1">Membrane</location>
        <topology evidence="1">Multi-pass membrane protein</topology>
    </subcellularLocation>
</comment>
<name>A0A1E3NYE5_WICAA</name>
<dbReference type="Proteomes" id="UP000094112">
    <property type="component" value="Unassembled WGS sequence"/>
</dbReference>
<feature type="region of interest" description="Disordered" evidence="6">
    <location>
        <begin position="537"/>
        <end position="573"/>
    </location>
</feature>
<dbReference type="PROSITE" id="PS50850">
    <property type="entry name" value="MFS"/>
    <property type="match status" value="1"/>
</dbReference>
<feature type="transmembrane region" description="Helical" evidence="7">
    <location>
        <begin position="67"/>
        <end position="87"/>
    </location>
</feature>
<dbReference type="RefSeq" id="XP_019037340.1">
    <property type="nucleotide sequence ID" value="XM_019185865.1"/>
</dbReference>
<dbReference type="STRING" id="683960.A0A1E3NYE5"/>
<feature type="transmembrane region" description="Helical" evidence="7">
    <location>
        <begin position="155"/>
        <end position="174"/>
    </location>
</feature>
<feature type="transmembrane region" description="Helical" evidence="7">
    <location>
        <begin position="99"/>
        <end position="117"/>
    </location>
</feature>
<feature type="compositionally biased region" description="Basic and acidic residues" evidence="6">
    <location>
        <begin position="559"/>
        <end position="573"/>
    </location>
</feature>
<feature type="transmembrane region" description="Helical" evidence="7">
    <location>
        <begin position="30"/>
        <end position="55"/>
    </location>
</feature>
<feature type="transmembrane region" description="Helical" evidence="7">
    <location>
        <begin position="186"/>
        <end position="206"/>
    </location>
</feature>
<keyword evidence="3 7" id="KW-0812">Transmembrane</keyword>
<comment type="similarity">
    <text evidence="2">Belongs to the major facilitator superfamily.</text>
</comment>
<dbReference type="InterPro" id="IPR020846">
    <property type="entry name" value="MFS_dom"/>
</dbReference>
<feature type="domain" description="Major facilitator superfamily (MFS) profile" evidence="8">
    <location>
        <begin position="33"/>
        <end position="533"/>
    </location>
</feature>
<evidence type="ECO:0000256" key="3">
    <source>
        <dbReference type="ARBA" id="ARBA00022692"/>
    </source>
</evidence>
<dbReference type="AlphaFoldDB" id="A0A1E3NYE5"/>
<evidence type="ECO:0000259" key="8">
    <source>
        <dbReference type="PROSITE" id="PS50850"/>
    </source>
</evidence>
<reference evidence="9 10" key="1">
    <citation type="journal article" date="2016" name="Proc. Natl. Acad. Sci. U.S.A.">
        <title>Comparative genomics of biotechnologically important yeasts.</title>
        <authorList>
            <person name="Riley R."/>
            <person name="Haridas S."/>
            <person name="Wolfe K.H."/>
            <person name="Lopes M.R."/>
            <person name="Hittinger C.T."/>
            <person name="Goeker M."/>
            <person name="Salamov A.A."/>
            <person name="Wisecaver J.H."/>
            <person name="Long T.M."/>
            <person name="Calvey C.H."/>
            <person name="Aerts A.L."/>
            <person name="Barry K.W."/>
            <person name="Choi C."/>
            <person name="Clum A."/>
            <person name="Coughlan A.Y."/>
            <person name="Deshpande S."/>
            <person name="Douglass A.P."/>
            <person name="Hanson S.J."/>
            <person name="Klenk H.-P."/>
            <person name="LaButti K.M."/>
            <person name="Lapidus A."/>
            <person name="Lindquist E.A."/>
            <person name="Lipzen A.M."/>
            <person name="Meier-Kolthoff J.P."/>
            <person name="Ohm R.A."/>
            <person name="Otillar R.P."/>
            <person name="Pangilinan J.L."/>
            <person name="Peng Y."/>
            <person name="Rokas A."/>
            <person name="Rosa C.A."/>
            <person name="Scheuner C."/>
            <person name="Sibirny A.A."/>
            <person name="Slot J.C."/>
            <person name="Stielow J.B."/>
            <person name="Sun H."/>
            <person name="Kurtzman C.P."/>
            <person name="Blackwell M."/>
            <person name="Grigoriev I.V."/>
            <person name="Jeffries T.W."/>
        </authorList>
    </citation>
    <scope>NUCLEOTIDE SEQUENCE [LARGE SCALE GENOMIC DNA]</scope>
    <source>
        <strain evidence="10">ATCC 58044 / CBS 1984 / NCYC 433 / NRRL Y-366-8</strain>
    </source>
</reference>
<dbReference type="Gene3D" id="1.20.1720.10">
    <property type="entry name" value="Multidrug resistance protein D"/>
    <property type="match status" value="1"/>
</dbReference>
<dbReference type="Gene3D" id="1.20.1250.20">
    <property type="entry name" value="MFS general substrate transporter like domains"/>
    <property type="match status" value="1"/>
</dbReference>
<feature type="transmembrane region" description="Helical" evidence="7">
    <location>
        <begin position="338"/>
        <end position="355"/>
    </location>
</feature>
<feature type="transmembrane region" description="Helical" evidence="7">
    <location>
        <begin position="254"/>
        <end position="277"/>
    </location>
</feature>
<dbReference type="SUPFAM" id="SSF103473">
    <property type="entry name" value="MFS general substrate transporter"/>
    <property type="match status" value="1"/>
</dbReference>
<dbReference type="GO" id="GO:0022857">
    <property type="term" value="F:transmembrane transporter activity"/>
    <property type="evidence" value="ECO:0007669"/>
    <property type="project" value="InterPro"/>
</dbReference>
<feature type="compositionally biased region" description="Basic and acidic residues" evidence="6">
    <location>
        <begin position="537"/>
        <end position="546"/>
    </location>
</feature>
<gene>
    <name evidence="9" type="ORF">WICANDRAFT_85250</name>
</gene>
<feature type="transmembrane region" description="Helical" evidence="7">
    <location>
        <begin position="297"/>
        <end position="326"/>
    </location>
</feature>
<evidence type="ECO:0000256" key="4">
    <source>
        <dbReference type="ARBA" id="ARBA00022989"/>
    </source>
</evidence>
<keyword evidence="10" id="KW-1185">Reference proteome</keyword>